<accession>A0A0A8Z069</accession>
<reference evidence="2" key="1">
    <citation type="submission" date="2014-09" db="EMBL/GenBank/DDBJ databases">
        <authorList>
            <person name="Magalhaes I.L.F."/>
            <person name="Oliveira U."/>
            <person name="Santos F.R."/>
            <person name="Vidigal T.H.D.A."/>
            <person name="Brescovit A.D."/>
            <person name="Santos A.J."/>
        </authorList>
    </citation>
    <scope>NUCLEOTIDE SEQUENCE</scope>
    <source>
        <tissue evidence="2">Shoot tissue taken approximately 20 cm above the soil surface</tissue>
    </source>
</reference>
<organism evidence="2">
    <name type="scientific">Arundo donax</name>
    <name type="common">Giant reed</name>
    <name type="synonym">Donax arundinaceus</name>
    <dbReference type="NCBI Taxonomy" id="35708"/>
    <lineage>
        <taxon>Eukaryota</taxon>
        <taxon>Viridiplantae</taxon>
        <taxon>Streptophyta</taxon>
        <taxon>Embryophyta</taxon>
        <taxon>Tracheophyta</taxon>
        <taxon>Spermatophyta</taxon>
        <taxon>Magnoliopsida</taxon>
        <taxon>Liliopsida</taxon>
        <taxon>Poales</taxon>
        <taxon>Poaceae</taxon>
        <taxon>PACMAD clade</taxon>
        <taxon>Arundinoideae</taxon>
        <taxon>Arundineae</taxon>
        <taxon>Arundo</taxon>
    </lineage>
</organism>
<dbReference type="AlphaFoldDB" id="A0A0A8Z069"/>
<protein>
    <submittedName>
        <fullName evidence="2">Uncharacterized protein</fullName>
    </submittedName>
</protein>
<dbReference type="EMBL" id="GBRH01265081">
    <property type="protein sequence ID" value="JAD32814.1"/>
    <property type="molecule type" value="Transcribed_RNA"/>
</dbReference>
<reference evidence="2" key="2">
    <citation type="journal article" date="2015" name="Data Brief">
        <title>Shoot transcriptome of the giant reed, Arundo donax.</title>
        <authorList>
            <person name="Barrero R.A."/>
            <person name="Guerrero F.D."/>
            <person name="Moolhuijzen P."/>
            <person name="Goolsby J.A."/>
            <person name="Tidwell J."/>
            <person name="Bellgard S.E."/>
            <person name="Bellgard M.I."/>
        </authorList>
    </citation>
    <scope>NUCLEOTIDE SEQUENCE</scope>
    <source>
        <tissue evidence="2">Shoot tissue taken approximately 20 cm above the soil surface</tissue>
    </source>
</reference>
<sequence>MASPSPLLPLSRSDPAKSTTYDLKIDPVPRRKRKETRIHCWAMARRAESVLAVAR</sequence>
<proteinExistence type="predicted"/>
<evidence type="ECO:0000313" key="2">
    <source>
        <dbReference type="EMBL" id="JAD32814.1"/>
    </source>
</evidence>
<feature type="region of interest" description="Disordered" evidence="1">
    <location>
        <begin position="1"/>
        <end position="22"/>
    </location>
</feature>
<evidence type="ECO:0000256" key="1">
    <source>
        <dbReference type="SAM" id="MobiDB-lite"/>
    </source>
</evidence>
<feature type="compositionally biased region" description="Low complexity" evidence="1">
    <location>
        <begin position="1"/>
        <end position="11"/>
    </location>
</feature>
<name>A0A0A8Z069_ARUDO</name>